<organism evidence="9 10">
    <name type="scientific">Sporothrix brasiliensis 5110</name>
    <dbReference type="NCBI Taxonomy" id="1398154"/>
    <lineage>
        <taxon>Eukaryota</taxon>
        <taxon>Fungi</taxon>
        <taxon>Dikarya</taxon>
        <taxon>Ascomycota</taxon>
        <taxon>Pezizomycotina</taxon>
        <taxon>Sordariomycetes</taxon>
        <taxon>Sordariomycetidae</taxon>
        <taxon>Ophiostomatales</taxon>
        <taxon>Ophiostomataceae</taxon>
        <taxon>Sporothrix</taxon>
    </lineage>
</organism>
<comment type="similarity">
    <text evidence="5">Belongs to the IWS1 family.</text>
</comment>
<dbReference type="PANTHER" id="PTHR46010:SF1">
    <property type="entry name" value="PROTEIN IWS1 HOMOLOG"/>
    <property type="match status" value="1"/>
</dbReference>
<feature type="compositionally biased region" description="Basic and acidic residues" evidence="7">
    <location>
        <begin position="94"/>
        <end position="107"/>
    </location>
</feature>
<evidence type="ECO:0000313" key="10">
    <source>
        <dbReference type="Proteomes" id="UP000031575"/>
    </source>
</evidence>
<keyword evidence="2" id="KW-0804">Transcription</keyword>
<reference evidence="9 10" key="1">
    <citation type="journal article" date="2014" name="BMC Genomics">
        <title>Comparative genomics of the major fungal agents of human and animal Sporotrichosis: Sporothrix schenckii and Sporothrix brasiliensis.</title>
        <authorList>
            <person name="Teixeira M.M."/>
            <person name="de Almeida L.G."/>
            <person name="Kubitschek-Barreira P."/>
            <person name="Alves F.L."/>
            <person name="Kioshima E.S."/>
            <person name="Abadio A.K."/>
            <person name="Fernandes L."/>
            <person name="Derengowski L.S."/>
            <person name="Ferreira K.S."/>
            <person name="Souza R.C."/>
            <person name="Ruiz J.C."/>
            <person name="de Andrade N.C."/>
            <person name="Paes H.C."/>
            <person name="Nicola A.M."/>
            <person name="Albuquerque P."/>
            <person name="Gerber A.L."/>
            <person name="Martins V.P."/>
            <person name="Peconick L.D."/>
            <person name="Neto A.V."/>
            <person name="Chaucanez C.B."/>
            <person name="Silva P.A."/>
            <person name="Cunha O.L."/>
            <person name="de Oliveira F.F."/>
            <person name="dos Santos T.C."/>
            <person name="Barros A.L."/>
            <person name="Soares M.A."/>
            <person name="de Oliveira L.M."/>
            <person name="Marini M.M."/>
            <person name="Villalobos-Duno H."/>
            <person name="Cunha M.M."/>
            <person name="de Hoog S."/>
            <person name="da Silveira J.F."/>
            <person name="Henrissat B."/>
            <person name="Nino-Vega G.A."/>
            <person name="Cisalpino P.S."/>
            <person name="Mora-Montes H.M."/>
            <person name="Almeida S.R."/>
            <person name="Stajich J.E."/>
            <person name="Lopes-Bezerra L.M."/>
            <person name="Vasconcelos A.T."/>
            <person name="Felipe M.S."/>
        </authorList>
    </citation>
    <scope>NUCLEOTIDE SEQUENCE [LARGE SCALE GENOMIC DNA]</scope>
    <source>
        <strain evidence="9 10">5110</strain>
    </source>
</reference>
<evidence type="ECO:0000259" key="8">
    <source>
        <dbReference type="PROSITE" id="PS51319"/>
    </source>
</evidence>
<keyword evidence="10" id="KW-1185">Reference proteome</keyword>
<dbReference type="InterPro" id="IPR051037">
    <property type="entry name" value="RNAPII_TF_IWS1"/>
</dbReference>
<feature type="domain" description="TFIIS N-terminal" evidence="8">
    <location>
        <begin position="285"/>
        <end position="362"/>
    </location>
</feature>
<dbReference type="Pfam" id="PF08711">
    <property type="entry name" value="Med26"/>
    <property type="match status" value="1"/>
</dbReference>
<dbReference type="InterPro" id="IPR035441">
    <property type="entry name" value="TFIIS/LEDGF_dom_sf"/>
</dbReference>
<dbReference type="Proteomes" id="UP000031575">
    <property type="component" value="Unassembled WGS sequence"/>
</dbReference>
<accession>A0A0C2EMP1</accession>
<dbReference type="SUPFAM" id="SSF47676">
    <property type="entry name" value="Conserved domain common to transcription factors TFIIS, elongin A, CRSP70"/>
    <property type="match status" value="1"/>
</dbReference>
<feature type="region of interest" description="Disordered" evidence="7">
    <location>
        <begin position="1"/>
        <end position="222"/>
    </location>
</feature>
<dbReference type="GO" id="GO:0016973">
    <property type="term" value="P:poly(A)+ mRNA export from nucleus"/>
    <property type="evidence" value="ECO:0007669"/>
    <property type="project" value="TreeGrafter"/>
</dbReference>
<dbReference type="Gene3D" id="1.20.930.10">
    <property type="entry name" value="Conserved domain common to transcription factors TFIIS, elongin A, CRSP70"/>
    <property type="match status" value="1"/>
</dbReference>
<evidence type="ECO:0000256" key="2">
    <source>
        <dbReference type="ARBA" id="ARBA00023163"/>
    </source>
</evidence>
<evidence type="ECO:0000256" key="7">
    <source>
        <dbReference type="SAM" id="MobiDB-lite"/>
    </source>
</evidence>
<dbReference type="PANTHER" id="PTHR46010">
    <property type="entry name" value="PROTEIN IWS1 HOMOLOG"/>
    <property type="match status" value="1"/>
</dbReference>
<comment type="subcellular location">
    <subcellularLocation>
        <location evidence="6">Nucleus</location>
    </subcellularLocation>
</comment>
<protein>
    <submittedName>
        <fullName evidence="9">Transcription factor IWS1</fullName>
    </submittedName>
</protein>
<dbReference type="GeneID" id="63678154"/>
<evidence type="ECO:0000256" key="3">
    <source>
        <dbReference type="ARBA" id="ARBA00023242"/>
    </source>
</evidence>
<dbReference type="AlphaFoldDB" id="A0A0C2EMP1"/>
<evidence type="ECO:0000256" key="6">
    <source>
        <dbReference type="PROSITE-ProRule" id="PRU00649"/>
    </source>
</evidence>
<keyword evidence="1" id="KW-0805">Transcription regulation</keyword>
<dbReference type="FunFam" id="1.20.930.10:FF:000003">
    <property type="entry name" value="Putative Transcription factor IWS1"/>
    <property type="match status" value="1"/>
</dbReference>
<proteinExistence type="inferred from homology"/>
<evidence type="ECO:0000313" key="9">
    <source>
        <dbReference type="EMBL" id="KIH87369.1"/>
    </source>
</evidence>
<evidence type="ECO:0000256" key="1">
    <source>
        <dbReference type="ARBA" id="ARBA00023015"/>
    </source>
</evidence>
<dbReference type="PROSITE" id="PS51319">
    <property type="entry name" value="TFIIS_N"/>
    <property type="match status" value="1"/>
</dbReference>
<feature type="compositionally biased region" description="Basic residues" evidence="7">
    <location>
        <begin position="123"/>
        <end position="136"/>
    </location>
</feature>
<evidence type="ECO:0000256" key="4">
    <source>
        <dbReference type="ARBA" id="ARBA00037349"/>
    </source>
</evidence>
<comment type="function">
    <text evidence="4">Transcription factor involved in RNA polymerase II transcription regulation. May function in both SPT15/TBP post-recruitment and recruitment steps of transcription.</text>
</comment>
<dbReference type="HOGENOM" id="CLU_045275_1_0_1"/>
<feature type="compositionally biased region" description="Acidic residues" evidence="7">
    <location>
        <begin position="68"/>
        <end position="88"/>
    </location>
</feature>
<feature type="compositionally biased region" description="Acidic residues" evidence="7">
    <location>
        <begin position="42"/>
        <end position="55"/>
    </location>
</feature>
<dbReference type="EMBL" id="AWTV01000010">
    <property type="protein sequence ID" value="KIH87369.1"/>
    <property type="molecule type" value="Genomic_DNA"/>
</dbReference>
<dbReference type="GO" id="GO:0005634">
    <property type="term" value="C:nucleus"/>
    <property type="evidence" value="ECO:0007669"/>
    <property type="project" value="UniProtKB-SubCell"/>
</dbReference>
<dbReference type="OrthoDB" id="21124at2759"/>
<evidence type="ECO:0000256" key="5">
    <source>
        <dbReference type="ARBA" id="ARBA00037992"/>
    </source>
</evidence>
<keyword evidence="3 6" id="KW-0539">Nucleus</keyword>
<gene>
    <name evidence="9" type="ORF">SPBR_04956</name>
</gene>
<comment type="caution">
    <text evidence="9">The sequence shown here is derived from an EMBL/GenBank/DDBJ whole genome shotgun (WGS) entry which is preliminary data.</text>
</comment>
<name>A0A0C2EMP1_9PEZI</name>
<dbReference type="InterPro" id="IPR017923">
    <property type="entry name" value="TFIIS_N"/>
</dbReference>
<feature type="compositionally biased region" description="Low complexity" evidence="7">
    <location>
        <begin position="1"/>
        <end position="17"/>
    </location>
</feature>
<dbReference type="RefSeq" id="XP_040615379.1">
    <property type="nucleotide sequence ID" value="XM_040763233.1"/>
</dbReference>
<dbReference type="VEuPathDB" id="FungiDB:SPBR_04956"/>
<sequence length="478" mass="52623">MADEASSPAAAISPKADAGIDDDVAKAAATPEPEASDPAGPDGEEAGDNGDDNDDAPQTVEDAGGASGDDDEDEEQLSDVDEDFEDYDPATAEIEERPVTIDEEAARGLKATKRKRDGTEKPRKPKEGRREKKRRPAAGDGGAAPGAGDSDEAAEGSNRARRSRADDGAASAPRRKKSASPEVNEEDLTPEERRKRALNRAIDLAIRNPNKRRRKQDEDDLEKMADEEIAQLKIRMERACMADIDARAEGRPAVNKLQLLPQVLSVLNRNDIQETILDPETNFLQSLKFFLEPLNDGSLPSYTIQRDIFTCLTQLPIEKDALLSSGIGKVVLFYTRSKRAEPAIKRMAERLVGEWSRPILKKTDDFKKRHIETREYDYRAARLAEQKSAMGGAPGSQYTQTLAERPMSRFELDREMQLAPPVVNANRATPVGLPQSYTIAPKSTFDGHRGADYRPIGASSVAAFQRMAQRAKMRNKKK</sequence>